<keyword evidence="3" id="KW-1185">Reference proteome</keyword>
<evidence type="ECO:0000256" key="1">
    <source>
        <dbReference type="SAM" id="MobiDB-lite"/>
    </source>
</evidence>
<evidence type="ECO:0000313" key="3">
    <source>
        <dbReference type="Proteomes" id="UP000316079"/>
    </source>
</evidence>
<accession>A0A553QAK6</accession>
<feature type="region of interest" description="Disordered" evidence="1">
    <location>
        <begin position="1"/>
        <end position="32"/>
    </location>
</feature>
<proteinExistence type="predicted"/>
<evidence type="ECO:0000313" key="2">
    <source>
        <dbReference type="EMBL" id="TRY86937.1"/>
    </source>
</evidence>
<sequence length="270" mass="30120">MPAEIPRNQAALKASPTADRLGTLESCSSDQSNMMRKTPMIQSDHQPLNPVHLEELKTPEPRAIPQRAPEESSVQKELLVELQVLQLQKVLQEQNTLLSLFSKGLILSPTFLARWQVQTPPSVSEANLLSSAGNPDAFEGNSSKGSRSAWLENESVAWATNNNSVLRLHRSGDGIWQEADGEDENDRSHQEHGFPELRFVPHRLLFQSFDDADGAVHQNEEGDQNLCEKHNLPQQNDGVEKLTVFIAVTSDKALHHSRDGQNSQQHPDEH</sequence>
<comment type="caution">
    <text evidence="2">The sequence shown here is derived from an EMBL/GenBank/DDBJ whole genome shotgun (WGS) entry which is preliminary data.</text>
</comment>
<name>A0A553QAK6_9TELE</name>
<gene>
    <name evidence="2" type="ORF">DNTS_002205</name>
</gene>
<dbReference type="Proteomes" id="UP000316079">
    <property type="component" value="Unassembled WGS sequence"/>
</dbReference>
<dbReference type="EMBL" id="SRMA01026171">
    <property type="protein sequence ID" value="TRY86937.1"/>
    <property type="molecule type" value="Genomic_DNA"/>
</dbReference>
<protein>
    <submittedName>
        <fullName evidence="2">Uncharacterized protein</fullName>
    </submittedName>
</protein>
<organism evidence="2 3">
    <name type="scientific">Danionella cerebrum</name>
    <dbReference type="NCBI Taxonomy" id="2873325"/>
    <lineage>
        <taxon>Eukaryota</taxon>
        <taxon>Metazoa</taxon>
        <taxon>Chordata</taxon>
        <taxon>Craniata</taxon>
        <taxon>Vertebrata</taxon>
        <taxon>Euteleostomi</taxon>
        <taxon>Actinopterygii</taxon>
        <taxon>Neopterygii</taxon>
        <taxon>Teleostei</taxon>
        <taxon>Ostariophysi</taxon>
        <taxon>Cypriniformes</taxon>
        <taxon>Danionidae</taxon>
        <taxon>Danioninae</taxon>
        <taxon>Danionella</taxon>
    </lineage>
</organism>
<reference evidence="2 3" key="1">
    <citation type="journal article" date="2019" name="Sci. Data">
        <title>Hybrid genome assembly and annotation of Danionella translucida.</title>
        <authorList>
            <person name="Kadobianskyi M."/>
            <person name="Schulze L."/>
            <person name="Schuelke M."/>
            <person name="Judkewitz B."/>
        </authorList>
    </citation>
    <scope>NUCLEOTIDE SEQUENCE [LARGE SCALE GENOMIC DNA]</scope>
    <source>
        <strain evidence="2 3">Bolton</strain>
    </source>
</reference>
<dbReference type="AlphaFoldDB" id="A0A553QAK6"/>